<organism evidence="2 3">
    <name type="scientific">Meloidogyne graminicola</name>
    <dbReference type="NCBI Taxonomy" id="189291"/>
    <lineage>
        <taxon>Eukaryota</taxon>
        <taxon>Metazoa</taxon>
        <taxon>Ecdysozoa</taxon>
        <taxon>Nematoda</taxon>
        <taxon>Chromadorea</taxon>
        <taxon>Rhabditida</taxon>
        <taxon>Tylenchina</taxon>
        <taxon>Tylenchomorpha</taxon>
        <taxon>Tylenchoidea</taxon>
        <taxon>Meloidogynidae</taxon>
        <taxon>Meloidogyninae</taxon>
        <taxon>Meloidogyne</taxon>
    </lineage>
</organism>
<evidence type="ECO:0000256" key="1">
    <source>
        <dbReference type="SAM" id="MobiDB-lite"/>
    </source>
</evidence>
<reference evidence="2" key="1">
    <citation type="journal article" date="2020" name="Ecol. Evol.">
        <title>Genome structure and content of the rice root-knot nematode (Meloidogyne graminicola).</title>
        <authorList>
            <person name="Phan N.T."/>
            <person name="Danchin E.G.J."/>
            <person name="Klopp C."/>
            <person name="Perfus-Barbeoch L."/>
            <person name="Kozlowski D.K."/>
            <person name="Koutsovoulos G.D."/>
            <person name="Lopez-Roques C."/>
            <person name="Bouchez O."/>
            <person name="Zahm M."/>
            <person name="Besnard G."/>
            <person name="Bellafiore S."/>
        </authorList>
    </citation>
    <scope>NUCLEOTIDE SEQUENCE</scope>
    <source>
        <strain evidence="2">VN-18</strain>
    </source>
</reference>
<dbReference type="Proteomes" id="UP000605970">
    <property type="component" value="Unassembled WGS sequence"/>
</dbReference>
<dbReference type="OrthoDB" id="343092at2759"/>
<name>A0A8S9ZG28_9BILA</name>
<dbReference type="AlphaFoldDB" id="A0A8S9ZG28"/>
<proteinExistence type="predicted"/>
<sequence length="333" mass="38834">MIILMDNNSEIIFLSDESSCDNEIDTTNKQQLHMEEKLSPLNTNKNNSEIFNSSNKTPSNLLNSTNNILNYISPPPPLYFGEDNSLFLNELSPLNNQQPSTSLKENNSIKRPFINNEEKNEDLSDNCEEINNEKNNNDDDDILQEENVQPVNKKRKKRTKEEIEADKLQKEVNRVQRQMQSAKNTKCEQYLFCYFSTRILEINDNLRVELDNRFNERNLMRITWRRKQIEAFINEGKLNKLESMELKSSFCCVLSSETFTALAKTKEEQTASHKQQTKESVRLTLIVIGKHSIRENNLSTLIFDAYERYRAQIRIVPDALIFPFNRSDAQSFS</sequence>
<dbReference type="EMBL" id="JABEBT010000109">
    <property type="protein sequence ID" value="KAF7632221.1"/>
    <property type="molecule type" value="Genomic_DNA"/>
</dbReference>
<evidence type="ECO:0000313" key="2">
    <source>
        <dbReference type="EMBL" id="KAF7632221.1"/>
    </source>
</evidence>
<keyword evidence="3" id="KW-1185">Reference proteome</keyword>
<gene>
    <name evidence="2" type="ORF">Mgra_00008405</name>
</gene>
<protein>
    <submittedName>
        <fullName evidence="2">Uncharacterized protein</fullName>
    </submittedName>
</protein>
<evidence type="ECO:0000313" key="3">
    <source>
        <dbReference type="Proteomes" id="UP000605970"/>
    </source>
</evidence>
<feature type="region of interest" description="Disordered" evidence="1">
    <location>
        <begin position="128"/>
        <end position="162"/>
    </location>
</feature>
<comment type="caution">
    <text evidence="2">The sequence shown here is derived from an EMBL/GenBank/DDBJ whole genome shotgun (WGS) entry which is preliminary data.</text>
</comment>
<accession>A0A8S9ZG28</accession>